<protein>
    <submittedName>
        <fullName evidence="7">Pancreatic triacylglycerol lipase-like</fullName>
    </submittedName>
</protein>
<accession>A0A1W4XGB0</accession>
<comment type="subcellular location">
    <subcellularLocation>
        <location evidence="1">Secreted</location>
    </subcellularLocation>
</comment>
<dbReference type="Gene3D" id="3.40.50.1820">
    <property type="entry name" value="alpha/beta hydrolase"/>
    <property type="match status" value="1"/>
</dbReference>
<evidence type="ECO:0000256" key="2">
    <source>
        <dbReference type="ARBA" id="ARBA00010701"/>
    </source>
</evidence>
<proteinExistence type="inferred from homology"/>
<name>A0A1W4XGB0_AGRPL</name>
<gene>
    <name evidence="7" type="primary">LOC108743936</name>
</gene>
<evidence type="ECO:0000256" key="4">
    <source>
        <dbReference type="RuleBase" id="RU004262"/>
    </source>
</evidence>
<dbReference type="PRINTS" id="PR00821">
    <property type="entry name" value="TAGLIPASE"/>
</dbReference>
<keyword evidence="3" id="KW-0964">Secreted</keyword>
<dbReference type="GO" id="GO:0005615">
    <property type="term" value="C:extracellular space"/>
    <property type="evidence" value="ECO:0007669"/>
    <property type="project" value="TreeGrafter"/>
</dbReference>
<dbReference type="GO" id="GO:0016298">
    <property type="term" value="F:lipase activity"/>
    <property type="evidence" value="ECO:0007669"/>
    <property type="project" value="InterPro"/>
</dbReference>
<dbReference type="GeneID" id="108743936"/>
<dbReference type="InterPro" id="IPR000734">
    <property type="entry name" value="TAG_lipase"/>
</dbReference>
<dbReference type="AlphaFoldDB" id="A0A1W4XGB0"/>
<dbReference type="GO" id="GO:0016042">
    <property type="term" value="P:lipid catabolic process"/>
    <property type="evidence" value="ECO:0007669"/>
    <property type="project" value="TreeGrafter"/>
</dbReference>
<dbReference type="RefSeq" id="XP_018335039.1">
    <property type="nucleotide sequence ID" value="XM_018479537.1"/>
</dbReference>
<dbReference type="KEGG" id="apln:108743936"/>
<evidence type="ECO:0000313" key="7">
    <source>
        <dbReference type="RefSeq" id="XP_018335039.1"/>
    </source>
</evidence>
<organism evidence="6 7">
    <name type="scientific">Agrilus planipennis</name>
    <name type="common">Emerald ash borer</name>
    <name type="synonym">Agrilus marcopoli</name>
    <dbReference type="NCBI Taxonomy" id="224129"/>
    <lineage>
        <taxon>Eukaryota</taxon>
        <taxon>Metazoa</taxon>
        <taxon>Ecdysozoa</taxon>
        <taxon>Arthropoda</taxon>
        <taxon>Hexapoda</taxon>
        <taxon>Insecta</taxon>
        <taxon>Pterygota</taxon>
        <taxon>Neoptera</taxon>
        <taxon>Endopterygota</taxon>
        <taxon>Coleoptera</taxon>
        <taxon>Polyphaga</taxon>
        <taxon>Elateriformia</taxon>
        <taxon>Buprestoidea</taxon>
        <taxon>Buprestidae</taxon>
        <taxon>Agrilinae</taxon>
        <taxon>Agrilus</taxon>
    </lineage>
</organism>
<dbReference type="Proteomes" id="UP000192223">
    <property type="component" value="Unplaced"/>
</dbReference>
<sequence length="234" mass="26703">MAYTKKWNIIVVDWSRLSRLTYVKSREKIKDVGRILGEFIIFLKENNFVKLPRVHIIGHSLGSHIAGFAAQTVKAKYNQTVERISGLDPAAPGFEYGNRTNERNARLDNEDAKFVDIIHTNGRILGMLNPIGHVDFYPNGGVTQPGCNSYFSFLDYCSHVRACEFWTASIVHPDAYTGYRYRSWKEYLDQKFHDGKSFPMGIKASPLIPPGSYFLETASEIPYVHYKTKLIDSL</sequence>
<keyword evidence="6" id="KW-1185">Reference proteome</keyword>
<dbReference type="InParanoid" id="A0A1W4XGB0"/>
<evidence type="ECO:0000259" key="5">
    <source>
        <dbReference type="Pfam" id="PF00151"/>
    </source>
</evidence>
<dbReference type="SUPFAM" id="SSF53474">
    <property type="entry name" value="alpha/beta-Hydrolases"/>
    <property type="match status" value="1"/>
</dbReference>
<dbReference type="InterPro" id="IPR013818">
    <property type="entry name" value="Lipase"/>
</dbReference>
<evidence type="ECO:0000256" key="3">
    <source>
        <dbReference type="ARBA" id="ARBA00022525"/>
    </source>
</evidence>
<feature type="domain" description="Lipase" evidence="5">
    <location>
        <begin position="4"/>
        <end position="223"/>
    </location>
</feature>
<dbReference type="PANTHER" id="PTHR11610">
    <property type="entry name" value="LIPASE"/>
    <property type="match status" value="1"/>
</dbReference>
<dbReference type="GO" id="GO:0017171">
    <property type="term" value="F:serine hydrolase activity"/>
    <property type="evidence" value="ECO:0007669"/>
    <property type="project" value="TreeGrafter"/>
</dbReference>
<dbReference type="PANTHER" id="PTHR11610:SF173">
    <property type="entry name" value="LIPASE DOMAIN-CONTAINING PROTEIN-RELATED"/>
    <property type="match status" value="1"/>
</dbReference>
<comment type="similarity">
    <text evidence="2 4">Belongs to the AB hydrolase superfamily. Lipase family.</text>
</comment>
<evidence type="ECO:0000313" key="6">
    <source>
        <dbReference type="Proteomes" id="UP000192223"/>
    </source>
</evidence>
<dbReference type="InterPro" id="IPR029058">
    <property type="entry name" value="AB_hydrolase_fold"/>
</dbReference>
<dbReference type="OrthoDB" id="199913at2759"/>
<evidence type="ECO:0000256" key="1">
    <source>
        <dbReference type="ARBA" id="ARBA00004613"/>
    </source>
</evidence>
<dbReference type="Pfam" id="PF00151">
    <property type="entry name" value="Lipase"/>
    <property type="match status" value="1"/>
</dbReference>
<dbReference type="STRING" id="224129.A0A1W4XGB0"/>
<reference evidence="7" key="1">
    <citation type="submission" date="2025-08" db="UniProtKB">
        <authorList>
            <consortium name="RefSeq"/>
        </authorList>
    </citation>
    <scope>IDENTIFICATION</scope>
    <source>
        <tissue evidence="7">Entire body</tissue>
    </source>
</reference>